<dbReference type="EMBL" id="NESQ01000098">
    <property type="protein sequence ID" value="PUU79189.1"/>
    <property type="molecule type" value="Genomic_DNA"/>
</dbReference>
<name>A0A2T6ZUL5_TUBBO</name>
<feature type="compositionally biased region" description="Polar residues" evidence="1">
    <location>
        <begin position="41"/>
        <end position="51"/>
    </location>
</feature>
<protein>
    <submittedName>
        <fullName evidence="2">Uncharacterized protein</fullName>
    </submittedName>
</protein>
<sequence>MWYHTVAALPLSLLPSPSSDLTKAKDGRDPHIRRRRAVRTDGQTDGSAQSVPGNYFARNLLLRSDLMNPNTGGPKFEWQIIYTHRGLRTIFRSHVFGFIMLGTCNNI</sequence>
<comment type="caution">
    <text evidence="2">The sequence shown here is derived from an EMBL/GenBank/DDBJ whole genome shotgun (WGS) entry which is preliminary data.</text>
</comment>
<evidence type="ECO:0000313" key="3">
    <source>
        <dbReference type="Proteomes" id="UP000244722"/>
    </source>
</evidence>
<organism evidence="2 3">
    <name type="scientific">Tuber borchii</name>
    <name type="common">White truffle</name>
    <dbReference type="NCBI Taxonomy" id="42251"/>
    <lineage>
        <taxon>Eukaryota</taxon>
        <taxon>Fungi</taxon>
        <taxon>Dikarya</taxon>
        <taxon>Ascomycota</taxon>
        <taxon>Pezizomycotina</taxon>
        <taxon>Pezizomycetes</taxon>
        <taxon>Pezizales</taxon>
        <taxon>Tuberaceae</taxon>
        <taxon>Tuber</taxon>
    </lineage>
</organism>
<feature type="region of interest" description="Disordered" evidence="1">
    <location>
        <begin position="19"/>
        <end position="51"/>
    </location>
</feature>
<keyword evidence="3" id="KW-1185">Reference proteome</keyword>
<gene>
    <name evidence="2" type="ORF">B9Z19DRAFT_846205</name>
</gene>
<evidence type="ECO:0000313" key="2">
    <source>
        <dbReference type="EMBL" id="PUU79189.1"/>
    </source>
</evidence>
<proteinExistence type="predicted"/>
<accession>A0A2T6ZUL5</accession>
<evidence type="ECO:0000256" key="1">
    <source>
        <dbReference type="SAM" id="MobiDB-lite"/>
    </source>
</evidence>
<dbReference type="AlphaFoldDB" id="A0A2T6ZUL5"/>
<dbReference type="Proteomes" id="UP000244722">
    <property type="component" value="Unassembled WGS sequence"/>
</dbReference>
<reference evidence="2 3" key="1">
    <citation type="submission" date="2017-04" db="EMBL/GenBank/DDBJ databases">
        <title>Draft genome sequence of Tuber borchii Vittad., a whitish edible truffle.</title>
        <authorList>
            <consortium name="DOE Joint Genome Institute"/>
            <person name="Murat C."/>
            <person name="Kuo A."/>
            <person name="Barry K.W."/>
            <person name="Clum A."/>
            <person name="Dockter R.B."/>
            <person name="Fauchery L."/>
            <person name="Iotti M."/>
            <person name="Kohler A."/>
            <person name="Labutti K."/>
            <person name="Lindquist E.A."/>
            <person name="Lipzen A."/>
            <person name="Ohm R.A."/>
            <person name="Wang M."/>
            <person name="Grigoriev I.V."/>
            <person name="Zambonelli A."/>
            <person name="Martin F.M."/>
        </authorList>
    </citation>
    <scope>NUCLEOTIDE SEQUENCE [LARGE SCALE GENOMIC DNA]</scope>
    <source>
        <strain evidence="2 3">Tbo3840</strain>
    </source>
</reference>